<dbReference type="PANTHER" id="PTHR43022">
    <property type="entry name" value="PROTEIN SMF"/>
    <property type="match status" value="1"/>
</dbReference>
<accession>A0A9D9EDF9</accession>
<dbReference type="InterPro" id="IPR057666">
    <property type="entry name" value="DrpA_SLOG"/>
</dbReference>
<reference evidence="3" key="2">
    <citation type="journal article" date="2021" name="PeerJ">
        <title>Extensive microbial diversity within the chicken gut microbiome revealed by metagenomics and culture.</title>
        <authorList>
            <person name="Gilroy R."/>
            <person name="Ravi A."/>
            <person name="Getino M."/>
            <person name="Pursley I."/>
            <person name="Horton D.L."/>
            <person name="Alikhan N.F."/>
            <person name="Baker D."/>
            <person name="Gharbi K."/>
            <person name="Hall N."/>
            <person name="Watson M."/>
            <person name="Adriaenssens E.M."/>
            <person name="Foster-Nyarko E."/>
            <person name="Jarju S."/>
            <person name="Secka A."/>
            <person name="Antonio M."/>
            <person name="Oren A."/>
            <person name="Chaudhuri R.R."/>
            <person name="La Ragione R."/>
            <person name="Hildebrand F."/>
            <person name="Pallen M.J."/>
        </authorList>
    </citation>
    <scope>NUCLEOTIDE SEQUENCE</scope>
    <source>
        <strain evidence="3">D5-748</strain>
    </source>
</reference>
<dbReference type="AlphaFoldDB" id="A0A9D9EDF9"/>
<evidence type="ECO:0000313" key="3">
    <source>
        <dbReference type="EMBL" id="MBO8445252.1"/>
    </source>
</evidence>
<sequence length="398" mass="42928">MPIYLPIMTEDRNMGGKYDEKVCCCALNRIFGFEPRVSGALVGSLGSASAVFELDRDGRDSVFGPYSRYSGKISLQALEEAERELVIAEKAGACFVGCTDRRYPALLKECPDAPAGLYVKSSLSPEEIFAGPDMVAVVGTRDVSVYGKEWTCRLVDAMSRAEVRPAVVSGLAIGVDIAAHRAALDSGLKTIAVMATGIDSVYPSRHIRAAEEITATGALVTDFPPGTLPLKVNFIRRNRIIAGMCRASILVESRIKGGGMVTANLAFSYGRELYALPGRADDIRSQGCNRLIRSKMAEPVISSEDLVKSLGLGTLTSKPCYDPESAVRKAFSGRMDESRIKLLADLLSAIRKHRGITIDELASRTGSSWRLTSECVSLLECDGLISVDLLQRCTVNVS</sequence>
<feature type="domain" description="Smf/DprA SLOG" evidence="2">
    <location>
        <begin position="96"/>
        <end position="310"/>
    </location>
</feature>
<comment type="similarity">
    <text evidence="1">Belongs to the DprA/Smf family.</text>
</comment>
<gene>
    <name evidence="3" type="primary">dprA</name>
    <name evidence="3" type="ORF">IAC23_06125</name>
</gene>
<protein>
    <submittedName>
        <fullName evidence="3">DNA-protecting protein DprA</fullName>
    </submittedName>
</protein>
<dbReference type="GO" id="GO:0009294">
    <property type="term" value="P:DNA-mediated transformation"/>
    <property type="evidence" value="ECO:0007669"/>
    <property type="project" value="InterPro"/>
</dbReference>
<name>A0A9D9EDF9_9BACT</name>
<dbReference type="Pfam" id="PF02481">
    <property type="entry name" value="DNA_processg_A"/>
    <property type="match status" value="1"/>
</dbReference>
<dbReference type="SUPFAM" id="SSF102405">
    <property type="entry name" value="MCP/YpsA-like"/>
    <property type="match status" value="1"/>
</dbReference>
<dbReference type="InterPro" id="IPR003488">
    <property type="entry name" value="DprA"/>
</dbReference>
<organism evidence="3 4">
    <name type="scientific">Candidatus Cryptobacteroides merdavium</name>
    <dbReference type="NCBI Taxonomy" id="2840769"/>
    <lineage>
        <taxon>Bacteria</taxon>
        <taxon>Pseudomonadati</taxon>
        <taxon>Bacteroidota</taxon>
        <taxon>Bacteroidia</taxon>
        <taxon>Bacteroidales</taxon>
        <taxon>Candidatus Cryptobacteroides</taxon>
    </lineage>
</organism>
<reference evidence="3" key="1">
    <citation type="submission" date="2020-10" db="EMBL/GenBank/DDBJ databases">
        <authorList>
            <person name="Gilroy R."/>
        </authorList>
    </citation>
    <scope>NUCLEOTIDE SEQUENCE</scope>
    <source>
        <strain evidence="3">D5-748</strain>
    </source>
</reference>
<dbReference type="PANTHER" id="PTHR43022:SF1">
    <property type="entry name" value="PROTEIN SMF"/>
    <property type="match status" value="1"/>
</dbReference>
<dbReference type="EMBL" id="JADIMO010000079">
    <property type="protein sequence ID" value="MBO8445252.1"/>
    <property type="molecule type" value="Genomic_DNA"/>
</dbReference>
<proteinExistence type="inferred from homology"/>
<dbReference type="Proteomes" id="UP000823619">
    <property type="component" value="Unassembled WGS sequence"/>
</dbReference>
<evidence type="ECO:0000259" key="2">
    <source>
        <dbReference type="Pfam" id="PF02481"/>
    </source>
</evidence>
<dbReference type="NCBIfam" id="TIGR00732">
    <property type="entry name" value="dprA"/>
    <property type="match status" value="1"/>
</dbReference>
<comment type="caution">
    <text evidence="3">The sequence shown here is derived from an EMBL/GenBank/DDBJ whole genome shotgun (WGS) entry which is preliminary data.</text>
</comment>
<dbReference type="Gene3D" id="3.40.50.450">
    <property type="match status" value="1"/>
</dbReference>
<evidence type="ECO:0000313" key="4">
    <source>
        <dbReference type="Proteomes" id="UP000823619"/>
    </source>
</evidence>
<evidence type="ECO:0000256" key="1">
    <source>
        <dbReference type="ARBA" id="ARBA00006525"/>
    </source>
</evidence>